<keyword evidence="1" id="KW-1133">Transmembrane helix</keyword>
<sequence>MILGDLILVWLLPLLIHFNWQYIISADGIQQWAESSGGIAAWLFLGGFSLYCVGLAIWIYSKTLYGPYNHVCEAFIKLTKLKYPVAQILLDVMMVIPGFIFWVFLPLNDDKWSFLFTNFSFGTRAFIFISGPYVNVVKKVLAKFLKINLWKANILARNNSVST</sequence>
<dbReference type="EMBL" id="JTLV02000001">
    <property type="protein sequence ID" value="PQM31753.1"/>
    <property type="molecule type" value="Genomic_DNA"/>
</dbReference>
<proteinExistence type="predicted"/>
<feature type="transmembrane region" description="Helical" evidence="1">
    <location>
        <begin position="116"/>
        <end position="136"/>
    </location>
</feature>
<dbReference type="NCBIfam" id="NF045987">
    <property type="entry name" value="SPE_1075_fam"/>
    <property type="match status" value="1"/>
</dbReference>
<organism evidence="2 3">
    <name type="scientific">Spiroplasma poulsonii</name>
    <dbReference type="NCBI Taxonomy" id="2138"/>
    <lineage>
        <taxon>Bacteria</taxon>
        <taxon>Bacillati</taxon>
        <taxon>Mycoplasmatota</taxon>
        <taxon>Mollicutes</taxon>
        <taxon>Entomoplasmatales</taxon>
        <taxon>Spiroplasmataceae</taxon>
        <taxon>Spiroplasma</taxon>
    </lineage>
</organism>
<feature type="transmembrane region" description="Helical" evidence="1">
    <location>
        <begin position="81"/>
        <end position="104"/>
    </location>
</feature>
<comment type="caution">
    <text evidence="2">The sequence shown here is derived from an EMBL/GenBank/DDBJ whole genome shotgun (WGS) entry which is preliminary data.</text>
</comment>
<keyword evidence="1" id="KW-0812">Transmembrane</keyword>
<dbReference type="Proteomes" id="UP000031565">
    <property type="component" value="Unassembled WGS sequence"/>
</dbReference>
<keyword evidence="3" id="KW-1185">Reference proteome</keyword>
<dbReference type="STRING" id="2138.SMSRO_v1c15320"/>
<feature type="transmembrane region" description="Helical" evidence="1">
    <location>
        <begin position="41"/>
        <end position="60"/>
    </location>
</feature>
<reference evidence="2 3" key="1">
    <citation type="journal article" date="2015" name="MBio">
        <title>Genome sequence of the Drosophila melanogaster male-killing Spiroplasma strain MSRO endosymbiont.</title>
        <authorList>
            <person name="Paredes J.C."/>
            <person name="Herren J.K."/>
            <person name="Schupfer F."/>
            <person name="Marin R."/>
            <person name="Claverol S."/>
            <person name="Kuo C.H."/>
            <person name="Lemaitre B."/>
            <person name="Beven L."/>
        </authorList>
    </citation>
    <scope>NUCLEOTIDE SEQUENCE [LARGE SCALE GENOMIC DNA]</scope>
    <source>
        <strain evidence="2 3">MSRO</strain>
    </source>
</reference>
<protein>
    <submittedName>
        <fullName evidence="2">Uncharacterized protein</fullName>
    </submittedName>
</protein>
<evidence type="ECO:0000256" key="1">
    <source>
        <dbReference type="SAM" id="Phobius"/>
    </source>
</evidence>
<dbReference type="Pfam" id="PF19700">
    <property type="entry name" value="DUF6198"/>
    <property type="match status" value="1"/>
</dbReference>
<name>A0A2P6FE71_9MOLU</name>
<evidence type="ECO:0000313" key="2">
    <source>
        <dbReference type="EMBL" id="PQM31753.1"/>
    </source>
</evidence>
<dbReference type="InterPro" id="IPR038750">
    <property type="entry name" value="YczE/YyaS-like"/>
</dbReference>
<accession>A0A2P6FE71</accession>
<dbReference type="OrthoDB" id="397671at2"/>
<gene>
    <name evidence="2" type="ORF">SMSRO_SF016060</name>
</gene>
<dbReference type="AlphaFoldDB" id="A0A2P6FE71"/>
<dbReference type="RefSeq" id="WP_052443518.1">
    <property type="nucleotide sequence ID" value="NZ_CM020866.1"/>
</dbReference>
<keyword evidence="1" id="KW-0472">Membrane</keyword>
<evidence type="ECO:0000313" key="3">
    <source>
        <dbReference type="Proteomes" id="UP000031565"/>
    </source>
</evidence>